<organism evidence="1 2">
    <name type="scientific">Herbaspirillum frisingense</name>
    <dbReference type="NCBI Taxonomy" id="92645"/>
    <lineage>
        <taxon>Bacteria</taxon>
        <taxon>Pseudomonadati</taxon>
        <taxon>Pseudomonadota</taxon>
        <taxon>Betaproteobacteria</taxon>
        <taxon>Burkholderiales</taxon>
        <taxon>Oxalobacteraceae</taxon>
        <taxon>Herbaspirillum</taxon>
    </lineage>
</organism>
<dbReference type="Gene3D" id="3.30.559.30">
    <property type="entry name" value="Nonribosomal peptide synthetase, condensation domain"/>
    <property type="match status" value="1"/>
</dbReference>
<dbReference type="AlphaFoldDB" id="A0A7V8FW48"/>
<sequence>MKLEPTGGQRRSSLTLRAKEGDFWREKFRQDPSNCGFAADFAGGAVSRRKSVLVPVSADLAAHLATVSKGNQQALALIMMAGIAIVASRYSGRKQVVVGAEGWKEATDQESGVVPIVVTAAGTISLRNNMARIADDLRSAKAHLPYSFDALAYDMGREGDATNPFYDISVIREARRPNLSHPLAPAGINVYWAATETGKHIAASYDENRFKESTVKTILRLTAHCLLNGLADMDKSLDDIPLFESEDADLLAKVDAPAKRREEKYSH</sequence>
<evidence type="ECO:0000313" key="2">
    <source>
        <dbReference type="Proteomes" id="UP000462435"/>
    </source>
</evidence>
<gene>
    <name evidence="1" type="primary">tycC</name>
    <name evidence="1" type="ORF">GAK35_02495</name>
</gene>
<accession>A0A7V8FW48</accession>
<reference evidence="2" key="1">
    <citation type="journal article" date="2020" name="MBio">
        <title>Horizontal gene transfer to a defensive symbiont with a reduced genome amongst a multipartite beetle microbiome.</title>
        <authorList>
            <person name="Waterworth S.C."/>
            <person name="Florez L.V."/>
            <person name="Rees E.R."/>
            <person name="Hertweck C."/>
            <person name="Kaltenpoth M."/>
            <person name="Kwan J.C."/>
        </authorList>
    </citation>
    <scope>NUCLEOTIDE SEQUENCE [LARGE SCALE GENOMIC DNA]</scope>
</reference>
<comment type="caution">
    <text evidence="1">The sequence shown here is derived from an EMBL/GenBank/DDBJ whole genome shotgun (WGS) entry which is preliminary data.</text>
</comment>
<evidence type="ECO:0000313" key="1">
    <source>
        <dbReference type="EMBL" id="KAF1042874.1"/>
    </source>
</evidence>
<dbReference type="Proteomes" id="UP000462435">
    <property type="component" value="Unassembled WGS sequence"/>
</dbReference>
<dbReference type="EMBL" id="WNDX01000072">
    <property type="protein sequence ID" value="KAF1042874.1"/>
    <property type="molecule type" value="Genomic_DNA"/>
</dbReference>
<protein>
    <submittedName>
        <fullName evidence="1">Tyrocidine synthase 3</fullName>
    </submittedName>
</protein>
<proteinExistence type="predicted"/>
<dbReference type="SUPFAM" id="SSF52777">
    <property type="entry name" value="CoA-dependent acyltransferases"/>
    <property type="match status" value="1"/>
</dbReference>
<name>A0A7V8FW48_9BURK</name>